<dbReference type="HOGENOM" id="CLU_1081916_0_0_1"/>
<keyword evidence="2" id="KW-1185">Reference proteome</keyword>
<dbReference type="AlphaFoldDB" id="M5FWN5"/>
<dbReference type="EMBL" id="JH795875">
    <property type="protein sequence ID" value="EJT97841.1"/>
    <property type="molecule type" value="Genomic_DNA"/>
</dbReference>
<dbReference type="STRING" id="1858805.M5FWN5"/>
<dbReference type="GeneID" id="63684280"/>
<dbReference type="OrthoDB" id="5362978at2759"/>
<reference evidence="1 2" key="1">
    <citation type="journal article" date="2012" name="Science">
        <title>The Paleozoic origin of enzymatic lignin decomposition reconstructed from 31 fungal genomes.</title>
        <authorList>
            <person name="Floudas D."/>
            <person name="Binder M."/>
            <person name="Riley R."/>
            <person name="Barry K."/>
            <person name="Blanchette R.A."/>
            <person name="Henrissat B."/>
            <person name="Martinez A.T."/>
            <person name="Otillar R."/>
            <person name="Spatafora J.W."/>
            <person name="Yadav J.S."/>
            <person name="Aerts A."/>
            <person name="Benoit I."/>
            <person name="Boyd A."/>
            <person name="Carlson A."/>
            <person name="Copeland A."/>
            <person name="Coutinho P.M."/>
            <person name="de Vries R.P."/>
            <person name="Ferreira P."/>
            <person name="Findley K."/>
            <person name="Foster B."/>
            <person name="Gaskell J."/>
            <person name="Glotzer D."/>
            <person name="Gorecki P."/>
            <person name="Heitman J."/>
            <person name="Hesse C."/>
            <person name="Hori C."/>
            <person name="Igarashi K."/>
            <person name="Jurgens J.A."/>
            <person name="Kallen N."/>
            <person name="Kersten P."/>
            <person name="Kohler A."/>
            <person name="Kuees U."/>
            <person name="Kumar T.K.A."/>
            <person name="Kuo A."/>
            <person name="LaButti K."/>
            <person name="Larrondo L.F."/>
            <person name="Lindquist E."/>
            <person name="Ling A."/>
            <person name="Lombard V."/>
            <person name="Lucas S."/>
            <person name="Lundell T."/>
            <person name="Martin R."/>
            <person name="McLaughlin D.J."/>
            <person name="Morgenstern I."/>
            <person name="Morin E."/>
            <person name="Murat C."/>
            <person name="Nagy L.G."/>
            <person name="Nolan M."/>
            <person name="Ohm R.A."/>
            <person name="Patyshakuliyeva A."/>
            <person name="Rokas A."/>
            <person name="Ruiz-Duenas F.J."/>
            <person name="Sabat G."/>
            <person name="Salamov A."/>
            <person name="Samejima M."/>
            <person name="Schmutz J."/>
            <person name="Slot J.C."/>
            <person name="St John F."/>
            <person name="Stenlid J."/>
            <person name="Sun H."/>
            <person name="Sun S."/>
            <person name="Syed K."/>
            <person name="Tsang A."/>
            <person name="Wiebenga A."/>
            <person name="Young D."/>
            <person name="Pisabarro A."/>
            <person name="Eastwood D.C."/>
            <person name="Martin F."/>
            <person name="Cullen D."/>
            <person name="Grigoriev I.V."/>
            <person name="Hibbett D.S."/>
        </authorList>
    </citation>
    <scope>NUCLEOTIDE SEQUENCE [LARGE SCALE GENOMIC DNA]</scope>
    <source>
        <strain evidence="1 2">DJM-731 SS1</strain>
    </source>
</reference>
<protein>
    <submittedName>
        <fullName evidence="1">Uncharacterized protein</fullName>
    </submittedName>
</protein>
<name>M5FWN5_DACPD</name>
<organism evidence="1 2">
    <name type="scientific">Dacryopinax primogenitus (strain DJM 731)</name>
    <name type="common">Brown rot fungus</name>
    <dbReference type="NCBI Taxonomy" id="1858805"/>
    <lineage>
        <taxon>Eukaryota</taxon>
        <taxon>Fungi</taxon>
        <taxon>Dikarya</taxon>
        <taxon>Basidiomycota</taxon>
        <taxon>Agaricomycotina</taxon>
        <taxon>Dacrymycetes</taxon>
        <taxon>Dacrymycetales</taxon>
        <taxon>Dacrymycetaceae</taxon>
        <taxon>Dacryopinax</taxon>
    </lineage>
</organism>
<sequence>MSAVILHPTDWLAELRSHIAPLHEVPNSDHDPFYSGWPMNYYEGLAQIRKVVLGNAVESFWYALINVVLTHLFPSDSGFLVLPQPVPARDHREATDSMIFWIRMVASSPKREGRGYVIVVWEAKPEWAYGSFSGEMEADNQMRTRLLDVSRTWDQEAPLIIGISSFGPRFHVYTKFRGKHIQPPRRSNDAMYESEDVWPGSHHQFIIHRESGHKALELVRDICLEILQHEMGPVVLEHVHALIQSLKASEGDERERT</sequence>
<evidence type="ECO:0000313" key="1">
    <source>
        <dbReference type="EMBL" id="EJT97841.1"/>
    </source>
</evidence>
<accession>M5FWN5</accession>
<dbReference type="Proteomes" id="UP000030653">
    <property type="component" value="Unassembled WGS sequence"/>
</dbReference>
<evidence type="ECO:0000313" key="2">
    <source>
        <dbReference type="Proteomes" id="UP000030653"/>
    </source>
</evidence>
<gene>
    <name evidence="1" type="ORF">DACRYDRAFT_111359</name>
</gene>
<proteinExistence type="predicted"/>
<dbReference type="RefSeq" id="XP_040624739.1">
    <property type="nucleotide sequence ID" value="XM_040769218.1"/>
</dbReference>